<keyword evidence="3" id="KW-0804">Transcription</keyword>
<dbReference type="GO" id="GO:0006355">
    <property type="term" value="P:regulation of DNA-templated transcription"/>
    <property type="evidence" value="ECO:0007669"/>
    <property type="project" value="InterPro"/>
</dbReference>
<dbReference type="PROSITE" id="PS50043">
    <property type="entry name" value="HTH_LUXR_2"/>
    <property type="match status" value="1"/>
</dbReference>
<dbReference type="Pfam" id="PF00196">
    <property type="entry name" value="GerE"/>
    <property type="match status" value="1"/>
</dbReference>
<evidence type="ECO:0000259" key="4">
    <source>
        <dbReference type="PROSITE" id="PS50043"/>
    </source>
</evidence>
<keyword evidence="6" id="KW-1185">Reference proteome</keyword>
<organism evidence="5 6">
    <name type="scientific">Paracidovorax wautersii</name>
    <dbReference type="NCBI Taxonomy" id="1177982"/>
    <lineage>
        <taxon>Bacteria</taxon>
        <taxon>Pseudomonadati</taxon>
        <taxon>Pseudomonadota</taxon>
        <taxon>Betaproteobacteria</taxon>
        <taxon>Burkholderiales</taxon>
        <taxon>Comamonadaceae</taxon>
        <taxon>Paracidovorax</taxon>
    </lineage>
</organism>
<evidence type="ECO:0000313" key="5">
    <source>
        <dbReference type="EMBL" id="SFE37564.1"/>
    </source>
</evidence>
<name>A0A1I2A0D8_9BURK</name>
<dbReference type="CDD" id="cd06170">
    <property type="entry name" value="LuxR_C_like"/>
    <property type="match status" value="1"/>
</dbReference>
<evidence type="ECO:0000256" key="2">
    <source>
        <dbReference type="ARBA" id="ARBA00023125"/>
    </source>
</evidence>
<dbReference type="InterPro" id="IPR000792">
    <property type="entry name" value="Tscrpt_reg_LuxR_C"/>
</dbReference>
<dbReference type="InterPro" id="IPR036388">
    <property type="entry name" value="WH-like_DNA-bd_sf"/>
</dbReference>
<sequence>MTAPQDPGELLLHLYHFAHEHSIGEFQDAALQLLQAAVPFDAAMWGTAGTTPVGIDVHTLYLFRKSPEMMEEYESVKHQDSAAAGLMTQRRGTVPVHTSASHARREERDLHHFMERWKQNNNILTADNDMERNFVHWISLFRADPQAHCQPHELERVHQLAPHLMQGLAINRRIHLQQIHPATPPTSGTAIADLRGVIYHADPAFRDMLRAEWPGWTGHALPAAPLGDFVRGQACHRGRSLVLRHHAQHRLLFLKSRRRCPADELTPGELRVAQLTAKGHSHKQVAALLQRSPATVRNQMRAAYEKLGVSNVAQLIEALRQAD</sequence>
<dbReference type="STRING" id="1177982.SAMN04489711_101476"/>
<dbReference type="SUPFAM" id="SSF46894">
    <property type="entry name" value="C-terminal effector domain of the bipartite response regulators"/>
    <property type="match status" value="1"/>
</dbReference>
<evidence type="ECO:0000256" key="1">
    <source>
        <dbReference type="ARBA" id="ARBA00023015"/>
    </source>
</evidence>
<proteinExistence type="predicted"/>
<dbReference type="PRINTS" id="PR00038">
    <property type="entry name" value="HTHLUXR"/>
</dbReference>
<dbReference type="Gene3D" id="1.10.10.10">
    <property type="entry name" value="Winged helix-like DNA-binding domain superfamily/Winged helix DNA-binding domain"/>
    <property type="match status" value="1"/>
</dbReference>
<protein>
    <submittedName>
        <fullName evidence="5">Regulatory protein, luxR family</fullName>
    </submittedName>
</protein>
<accession>A0A1I2A0D8</accession>
<dbReference type="GO" id="GO:0003677">
    <property type="term" value="F:DNA binding"/>
    <property type="evidence" value="ECO:0007669"/>
    <property type="project" value="UniProtKB-KW"/>
</dbReference>
<dbReference type="SMART" id="SM00421">
    <property type="entry name" value="HTH_LUXR"/>
    <property type="match status" value="1"/>
</dbReference>
<dbReference type="AlphaFoldDB" id="A0A1I2A0D8"/>
<gene>
    <name evidence="5" type="ORF">SAMN04489711_101476</name>
</gene>
<keyword evidence="1" id="KW-0805">Transcription regulation</keyword>
<feature type="domain" description="HTH luxR-type" evidence="4">
    <location>
        <begin position="258"/>
        <end position="323"/>
    </location>
</feature>
<dbReference type="OrthoDB" id="8768171at2"/>
<dbReference type="RefSeq" id="WP_092937184.1">
    <property type="nucleotide sequence ID" value="NZ_FONX01000001.1"/>
</dbReference>
<dbReference type="PANTHER" id="PTHR44688:SF16">
    <property type="entry name" value="DNA-BINDING TRANSCRIPTIONAL ACTIVATOR DEVR_DOSR"/>
    <property type="match status" value="1"/>
</dbReference>
<dbReference type="InterPro" id="IPR016032">
    <property type="entry name" value="Sig_transdc_resp-reg_C-effctor"/>
</dbReference>
<dbReference type="EMBL" id="FONX01000001">
    <property type="protein sequence ID" value="SFE37564.1"/>
    <property type="molecule type" value="Genomic_DNA"/>
</dbReference>
<evidence type="ECO:0000256" key="3">
    <source>
        <dbReference type="ARBA" id="ARBA00023163"/>
    </source>
</evidence>
<evidence type="ECO:0000313" key="6">
    <source>
        <dbReference type="Proteomes" id="UP000199119"/>
    </source>
</evidence>
<reference evidence="6" key="1">
    <citation type="submission" date="2016-10" db="EMBL/GenBank/DDBJ databases">
        <authorList>
            <person name="Varghese N."/>
            <person name="Submissions S."/>
        </authorList>
    </citation>
    <scope>NUCLEOTIDE SEQUENCE [LARGE SCALE GENOMIC DNA]</scope>
    <source>
        <strain evidence="6">DSM 27981</strain>
    </source>
</reference>
<keyword evidence="2" id="KW-0238">DNA-binding</keyword>
<dbReference type="Proteomes" id="UP000199119">
    <property type="component" value="Unassembled WGS sequence"/>
</dbReference>
<dbReference type="PANTHER" id="PTHR44688">
    <property type="entry name" value="DNA-BINDING TRANSCRIPTIONAL ACTIVATOR DEVR_DOSR"/>
    <property type="match status" value="1"/>
</dbReference>